<dbReference type="GO" id="GO:0055064">
    <property type="term" value="P:chloride ion homeostasis"/>
    <property type="evidence" value="ECO:0007669"/>
    <property type="project" value="TreeGrafter"/>
</dbReference>
<feature type="transmembrane region" description="Helical" evidence="5">
    <location>
        <begin position="97"/>
        <end position="122"/>
    </location>
</feature>
<comment type="caution">
    <text evidence="8">The sequence shown here is derived from an EMBL/GenBank/DDBJ whole genome shotgun (WGS) entry which is preliminary data.</text>
</comment>
<feature type="transmembrane region" description="Helical" evidence="5">
    <location>
        <begin position="165"/>
        <end position="187"/>
    </location>
</feature>
<dbReference type="InterPro" id="IPR004841">
    <property type="entry name" value="AA-permease/SLC12A_dom"/>
</dbReference>
<dbReference type="Proteomes" id="UP000614601">
    <property type="component" value="Unassembled WGS sequence"/>
</dbReference>
<evidence type="ECO:0000256" key="2">
    <source>
        <dbReference type="ARBA" id="ARBA00022692"/>
    </source>
</evidence>
<evidence type="ECO:0000256" key="4">
    <source>
        <dbReference type="ARBA" id="ARBA00023136"/>
    </source>
</evidence>
<feature type="domain" description="SLC12A transporter C-terminal" evidence="7">
    <location>
        <begin position="807"/>
        <end position="912"/>
    </location>
</feature>
<comment type="subcellular location">
    <subcellularLocation>
        <location evidence="1">Membrane</location>
        <topology evidence="1">Multi-pass membrane protein</topology>
    </subcellularLocation>
</comment>
<dbReference type="EMBL" id="CAJFCW020000002">
    <property type="protein sequence ID" value="CAG9092753.1"/>
    <property type="molecule type" value="Genomic_DNA"/>
</dbReference>
<evidence type="ECO:0008006" key="10">
    <source>
        <dbReference type="Google" id="ProtNLM"/>
    </source>
</evidence>
<dbReference type="GO" id="GO:0006884">
    <property type="term" value="P:cell volume homeostasis"/>
    <property type="evidence" value="ECO:0007669"/>
    <property type="project" value="TreeGrafter"/>
</dbReference>
<dbReference type="Pfam" id="PF03522">
    <property type="entry name" value="SLC12"/>
    <property type="match status" value="2"/>
</dbReference>
<dbReference type="GO" id="GO:0015379">
    <property type="term" value="F:potassium:chloride symporter activity"/>
    <property type="evidence" value="ECO:0007669"/>
    <property type="project" value="TreeGrafter"/>
</dbReference>
<organism evidence="8 9">
    <name type="scientific">Bursaphelenchus okinawaensis</name>
    <dbReference type="NCBI Taxonomy" id="465554"/>
    <lineage>
        <taxon>Eukaryota</taxon>
        <taxon>Metazoa</taxon>
        <taxon>Ecdysozoa</taxon>
        <taxon>Nematoda</taxon>
        <taxon>Chromadorea</taxon>
        <taxon>Rhabditida</taxon>
        <taxon>Tylenchina</taxon>
        <taxon>Tylenchomorpha</taxon>
        <taxon>Aphelenchoidea</taxon>
        <taxon>Aphelenchoididae</taxon>
        <taxon>Bursaphelenchus</taxon>
    </lineage>
</organism>
<feature type="transmembrane region" description="Helical" evidence="5">
    <location>
        <begin position="128"/>
        <end position="153"/>
    </location>
</feature>
<dbReference type="GO" id="GO:0005886">
    <property type="term" value="C:plasma membrane"/>
    <property type="evidence" value="ECO:0007669"/>
    <property type="project" value="TreeGrafter"/>
</dbReference>
<feature type="transmembrane region" description="Helical" evidence="5">
    <location>
        <begin position="559"/>
        <end position="580"/>
    </location>
</feature>
<feature type="transmembrane region" description="Helical" evidence="5">
    <location>
        <begin position="533"/>
        <end position="552"/>
    </location>
</feature>
<feature type="transmembrane region" description="Helical" evidence="5">
    <location>
        <begin position="232"/>
        <end position="251"/>
    </location>
</feature>
<evidence type="ECO:0000259" key="6">
    <source>
        <dbReference type="Pfam" id="PF00324"/>
    </source>
</evidence>
<dbReference type="PANTHER" id="PTHR11827">
    <property type="entry name" value="SOLUTE CARRIER FAMILY 12, CATION COTRANSPORTERS"/>
    <property type="match status" value="1"/>
</dbReference>
<accession>A0A811K6X4</accession>
<dbReference type="Pfam" id="PF00324">
    <property type="entry name" value="AA_permease"/>
    <property type="match status" value="2"/>
</dbReference>
<dbReference type="PANTHER" id="PTHR11827:SF55">
    <property type="entry name" value="POTASSIUM_CHLORIDE COTRANSPORTER 3"/>
    <property type="match status" value="1"/>
</dbReference>
<evidence type="ECO:0000313" key="8">
    <source>
        <dbReference type="EMBL" id="CAD5211144.1"/>
    </source>
</evidence>
<feature type="transmembrane region" description="Helical" evidence="5">
    <location>
        <begin position="396"/>
        <end position="414"/>
    </location>
</feature>
<dbReference type="GO" id="GO:1990573">
    <property type="term" value="P:potassium ion import across plasma membrane"/>
    <property type="evidence" value="ECO:0007669"/>
    <property type="project" value="TreeGrafter"/>
</dbReference>
<name>A0A811K6X4_9BILA</name>
<keyword evidence="4 5" id="KW-0472">Membrane</keyword>
<dbReference type="EMBL" id="CAJFDH010000002">
    <property type="protein sequence ID" value="CAD5211144.1"/>
    <property type="molecule type" value="Genomic_DNA"/>
</dbReference>
<sequence length="1073" mass="118429">MTARKQRRFSTAQQINPDTMKVMDGRMNSITTLEDGIGSPYRKNSIPHKLTSTFGQLALFKDEEEEEHETGGQSFISGFTTPGPKERATSAKKKANLGVMLGVYLPTIQHILGVTMFIRLFWVVGVAGIWYTLLLLTLCCLCTLLTSISLSAVATNGVVESGGAYFMISRNLGAEFGSAVGILFYLANTVATSMYLVGGVEVLLLYIWPGLTIGGEAAHQDTGLMGMMSHNYRIYGTILLLIIMVIVALGVKFVQLLAPISLVCVIASLLACYAGGVEKAITQSGQHVCVLEPESGAALHLLQSSNLGMKEHDNIADICSHCKKSDYLGEQFCDNNNSTESCHRYQSGTLKCVNGFPGLNMETMTSNLKDMLMDEGEVAPGEAADRKLDVFQDVKVTFFVLLAIYFPAVTGIMTGTNMSGDLKDPQQSIPSGTIAATITTSLIYITLAILFGGSIIGDVLRDKNGKSIESHMIVASLAWPSPWVVIVGSFLSTFGAALQCLCSAPRLLQSIAKDDVIPMLKPFARVTKNNEPFLGLLITTFIAELAILLGAVDAIAEVLDFFFLMCYAFVNLVCALHSLLGAPNWRPRFKYYHWSLSLTGAFMCFFIMFASQYVYALIACVLTAIIYKYVEWKGAKKEWGDGMRGLALSTAQYSLMKVEDKDPHPKNWRPQLMILVDGKYSKEVIDMRSVNLLNLASQMKAGKGLAFTVAFVNSNGVHGEDKKKAEEIKEHVQKDMEQAKLRGFGKALIYNEDQIQGSVSALYQSIGIGGLRPNTVILNFPRMGGLEHHTEQHIFAEQLIRGVQHENCIIVCKGITDFPKSTQRLKGTIDIWWIVHDGGILMLIAYLLRQHKVWRGCQLRIYVITHDDDSNEEMKTRLQKYIYMLRIDATVFIVNMIGPDVSDDAVQKTINMEQRTKLIKNMSNGFSNGGFVDDRTPSRQSSMRMNLGNTHNDSSGSLNVPGKTNQSDLIETSFIQQTFEGDNTDTLQSGDTINVKDLDDSKVQKMSAAIRMNQVMLEYSNESQLILLSLPRPPKHTQRLVENYLAYVEALTEKLPRVMLIGGSGKEVITIDS</sequence>
<feature type="transmembrane region" description="Helical" evidence="5">
    <location>
        <begin position="600"/>
        <end position="627"/>
    </location>
</feature>
<feature type="transmembrane region" description="Helical" evidence="5">
    <location>
        <begin position="434"/>
        <end position="460"/>
    </location>
</feature>
<evidence type="ECO:0000259" key="7">
    <source>
        <dbReference type="Pfam" id="PF03522"/>
    </source>
</evidence>
<gene>
    <name evidence="8" type="ORF">BOKJ2_LOCUS3547</name>
</gene>
<proteinExistence type="predicted"/>
<keyword evidence="9" id="KW-1185">Reference proteome</keyword>
<dbReference type="GO" id="GO:0007268">
    <property type="term" value="P:chemical synaptic transmission"/>
    <property type="evidence" value="ECO:0007669"/>
    <property type="project" value="TreeGrafter"/>
</dbReference>
<dbReference type="GO" id="GO:0045202">
    <property type="term" value="C:synapse"/>
    <property type="evidence" value="ECO:0007669"/>
    <property type="project" value="GOC"/>
</dbReference>
<feature type="domain" description="Amino acid permease/ SLC12A" evidence="6">
    <location>
        <begin position="103"/>
        <end position="276"/>
    </location>
</feature>
<feature type="domain" description="Amino acid permease/ SLC12A" evidence="6">
    <location>
        <begin position="397"/>
        <end position="672"/>
    </location>
</feature>
<dbReference type="GO" id="GO:0055075">
    <property type="term" value="P:potassium ion homeostasis"/>
    <property type="evidence" value="ECO:0007669"/>
    <property type="project" value="TreeGrafter"/>
</dbReference>
<dbReference type="OrthoDB" id="2020542at2759"/>
<evidence type="ECO:0000313" key="9">
    <source>
        <dbReference type="Proteomes" id="UP000614601"/>
    </source>
</evidence>
<feature type="domain" description="SLC12A transporter C-terminal" evidence="7">
    <location>
        <begin position="979"/>
        <end position="1071"/>
    </location>
</feature>
<reference evidence="8" key="1">
    <citation type="submission" date="2020-09" db="EMBL/GenBank/DDBJ databases">
        <authorList>
            <person name="Kikuchi T."/>
        </authorList>
    </citation>
    <scope>NUCLEOTIDE SEQUENCE</scope>
    <source>
        <strain evidence="8">SH1</strain>
    </source>
</reference>
<feature type="transmembrane region" description="Helical" evidence="5">
    <location>
        <begin position="257"/>
        <end position="276"/>
    </location>
</feature>
<evidence type="ECO:0000256" key="5">
    <source>
        <dbReference type="SAM" id="Phobius"/>
    </source>
</evidence>
<dbReference type="Proteomes" id="UP000783686">
    <property type="component" value="Unassembled WGS sequence"/>
</dbReference>
<keyword evidence="3 5" id="KW-1133">Transmembrane helix</keyword>
<dbReference type="InterPro" id="IPR018491">
    <property type="entry name" value="SLC12_C"/>
</dbReference>
<dbReference type="InterPro" id="IPR004842">
    <property type="entry name" value="SLC12A_fam"/>
</dbReference>
<dbReference type="AlphaFoldDB" id="A0A811K6X4"/>
<evidence type="ECO:0000256" key="3">
    <source>
        <dbReference type="ARBA" id="ARBA00022989"/>
    </source>
</evidence>
<evidence type="ECO:0000256" key="1">
    <source>
        <dbReference type="ARBA" id="ARBA00004141"/>
    </source>
</evidence>
<keyword evidence="2 5" id="KW-0812">Transmembrane</keyword>
<protein>
    <recommendedName>
        <fullName evidence="10">AA_permease domain-containing protein</fullName>
    </recommendedName>
</protein>
<dbReference type="Gene3D" id="1.20.1740.10">
    <property type="entry name" value="Amino acid/polyamine transporter I"/>
    <property type="match status" value="1"/>
</dbReference>